<evidence type="ECO:0000313" key="3">
    <source>
        <dbReference type="Proteomes" id="UP000320209"/>
    </source>
</evidence>
<name>A0A543AAU1_9ACTN</name>
<reference evidence="2 3" key="1">
    <citation type="submission" date="2019-06" db="EMBL/GenBank/DDBJ databases">
        <title>Sequencing the genomes of 1000 actinobacteria strains.</title>
        <authorList>
            <person name="Klenk H.-P."/>
        </authorList>
    </citation>
    <scope>NUCLEOTIDE SEQUENCE [LARGE SCALE GENOMIC DNA]</scope>
    <source>
        <strain evidence="2 3">DSM 25218</strain>
    </source>
</reference>
<dbReference type="OrthoDB" id="4553064at2"/>
<keyword evidence="2" id="KW-0808">Transferase</keyword>
<accession>A0A543AAU1</accession>
<dbReference type="RefSeq" id="WP_141781565.1">
    <property type="nucleotide sequence ID" value="NZ_VFOV01000001.1"/>
</dbReference>
<organism evidence="2 3">
    <name type="scientific">Nocardioides albertanoniae</name>
    <dbReference type="NCBI Taxonomy" id="1175486"/>
    <lineage>
        <taxon>Bacteria</taxon>
        <taxon>Bacillati</taxon>
        <taxon>Actinomycetota</taxon>
        <taxon>Actinomycetes</taxon>
        <taxon>Propionibacteriales</taxon>
        <taxon>Nocardioidaceae</taxon>
        <taxon>Nocardioides</taxon>
    </lineage>
</organism>
<dbReference type="Proteomes" id="UP000320209">
    <property type="component" value="Unassembled WGS sequence"/>
</dbReference>
<feature type="domain" description="N-acetyltransferase" evidence="1">
    <location>
        <begin position="7"/>
        <end position="153"/>
    </location>
</feature>
<evidence type="ECO:0000313" key="2">
    <source>
        <dbReference type="EMBL" id="TQL69721.1"/>
    </source>
</evidence>
<keyword evidence="2" id="KW-0012">Acyltransferase</keyword>
<dbReference type="PROSITE" id="PS51186">
    <property type="entry name" value="GNAT"/>
    <property type="match status" value="1"/>
</dbReference>
<dbReference type="AlphaFoldDB" id="A0A543AAU1"/>
<keyword evidence="3" id="KW-1185">Reference proteome</keyword>
<sequence length="153" mass="15944">MASSTAFTVARAPASETYALRAEVLHGGAAPVVAKVAGDDHPDVATFAARDTDGVVIGCVGLFPELCPDRPGHAGFGWRLRRLATAESWRGRGVGTAVLTAAIQHAAAQGPGLVWCNATPAGVALIVRAGFWQVGMPWTDPEFGSNVRLLREV</sequence>
<dbReference type="CDD" id="cd04301">
    <property type="entry name" value="NAT_SF"/>
    <property type="match status" value="1"/>
</dbReference>
<dbReference type="EMBL" id="VFOV01000001">
    <property type="protein sequence ID" value="TQL69721.1"/>
    <property type="molecule type" value="Genomic_DNA"/>
</dbReference>
<dbReference type="SUPFAM" id="SSF55729">
    <property type="entry name" value="Acyl-CoA N-acyltransferases (Nat)"/>
    <property type="match status" value="1"/>
</dbReference>
<dbReference type="InterPro" id="IPR000182">
    <property type="entry name" value="GNAT_dom"/>
</dbReference>
<dbReference type="InterPro" id="IPR016181">
    <property type="entry name" value="Acyl_CoA_acyltransferase"/>
</dbReference>
<evidence type="ECO:0000259" key="1">
    <source>
        <dbReference type="PROSITE" id="PS51186"/>
    </source>
</evidence>
<protein>
    <submittedName>
        <fullName evidence="2">Putative GNAT family N-acyltransferase</fullName>
    </submittedName>
</protein>
<gene>
    <name evidence="2" type="ORF">FB381_3634</name>
</gene>
<dbReference type="Gene3D" id="3.40.630.30">
    <property type="match status" value="1"/>
</dbReference>
<proteinExistence type="predicted"/>
<comment type="caution">
    <text evidence="2">The sequence shown here is derived from an EMBL/GenBank/DDBJ whole genome shotgun (WGS) entry which is preliminary data.</text>
</comment>
<dbReference type="GO" id="GO:0016747">
    <property type="term" value="F:acyltransferase activity, transferring groups other than amino-acyl groups"/>
    <property type="evidence" value="ECO:0007669"/>
    <property type="project" value="InterPro"/>
</dbReference>
<dbReference type="Pfam" id="PF00583">
    <property type="entry name" value="Acetyltransf_1"/>
    <property type="match status" value="1"/>
</dbReference>